<dbReference type="RefSeq" id="WP_036653794.1">
    <property type="nucleotide sequence ID" value="NZ_BAVZ01000048.1"/>
</dbReference>
<protein>
    <submittedName>
        <fullName evidence="1">Uncharacterized protein</fullName>
    </submittedName>
</protein>
<reference evidence="1 2" key="1">
    <citation type="journal article" date="2014" name="Genome Announc.">
        <title>Draft Genome Sequence of Paenibacillus pini JCM 16418T, Isolated from the Rhizosphere of Pine Tree.</title>
        <authorList>
            <person name="Yuki M."/>
            <person name="Oshima K."/>
            <person name="Suda W."/>
            <person name="Oshida Y."/>
            <person name="Kitamura K."/>
            <person name="Iida Y."/>
            <person name="Hattori M."/>
            <person name="Ohkuma M."/>
        </authorList>
    </citation>
    <scope>NUCLEOTIDE SEQUENCE [LARGE SCALE GENOMIC DNA]</scope>
    <source>
        <strain evidence="1 2">JCM 16418</strain>
    </source>
</reference>
<keyword evidence="2" id="KW-1185">Reference proteome</keyword>
<dbReference type="STRING" id="1236976.JCM16418_5143"/>
<evidence type="ECO:0000313" key="2">
    <source>
        <dbReference type="Proteomes" id="UP000019364"/>
    </source>
</evidence>
<gene>
    <name evidence="1" type="ORF">JCM16418_5143</name>
</gene>
<dbReference type="Gene3D" id="1.10.10.10">
    <property type="entry name" value="Winged helix-like DNA-binding domain superfamily/Winged helix DNA-binding domain"/>
    <property type="match status" value="1"/>
</dbReference>
<dbReference type="EMBL" id="BAVZ01000048">
    <property type="protein sequence ID" value="GAF10908.1"/>
    <property type="molecule type" value="Genomic_DNA"/>
</dbReference>
<proteinExistence type="predicted"/>
<evidence type="ECO:0000313" key="1">
    <source>
        <dbReference type="EMBL" id="GAF10908.1"/>
    </source>
</evidence>
<dbReference type="Proteomes" id="UP000019364">
    <property type="component" value="Unassembled WGS sequence"/>
</dbReference>
<dbReference type="InterPro" id="IPR036388">
    <property type="entry name" value="WH-like_DNA-bd_sf"/>
</dbReference>
<organism evidence="1 2">
    <name type="scientific">Paenibacillus pini JCM 16418</name>
    <dbReference type="NCBI Taxonomy" id="1236976"/>
    <lineage>
        <taxon>Bacteria</taxon>
        <taxon>Bacillati</taxon>
        <taxon>Bacillota</taxon>
        <taxon>Bacilli</taxon>
        <taxon>Bacillales</taxon>
        <taxon>Paenibacillaceae</taxon>
        <taxon>Paenibacillus</taxon>
    </lineage>
</organism>
<sequence length="94" mass="10418">MDDYFEYVASHLTIDDMKVLGYLLDNDATAGFKAIKNSEVMSSTGLTEGTFRRIIYRLSANKFIEIVTLQKMHTLYISDFGSVAIKTAVKGVGA</sequence>
<comment type="caution">
    <text evidence="1">The sequence shown here is derived from an EMBL/GenBank/DDBJ whole genome shotgun (WGS) entry which is preliminary data.</text>
</comment>
<dbReference type="AlphaFoldDB" id="W7YUL1"/>
<name>W7YUL1_9BACL</name>
<dbReference type="OrthoDB" id="2642128at2"/>
<accession>W7YUL1</accession>